<dbReference type="EMBL" id="QLST01000003">
    <property type="protein sequence ID" value="RBA29211.1"/>
    <property type="molecule type" value="Genomic_DNA"/>
</dbReference>
<feature type="region of interest" description="Disordered" evidence="1">
    <location>
        <begin position="79"/>
        <end position="98"/>
    </location>
</feature>
<sequence>MKKSQFMKISLLVGFFSLFFYGITFANKGNYISISKPIANTQNSKKYSEQNCFQCHDCSGNVSKEYEILPSLKLPKFEDSKENQKMKSSVEFQEEHSKPELQEYFQEIKYEL</sequence>
<reference evidence="2 3" key="1">
    <citation type="submission" date="2018-06" db="EMBL/GenBank/DDBJ databases">
        <title>Flavobacterium tibetense sp. nov., isolated from a wetland YonghuCo on Tibetan Plateau.</title>
        <authorList>
            <person name="Xing P."/>
            <person name="Phurbu D."/>
            <person name="Lu H."/>
        </authorList>
    </citation>
    <scope>NUCLEOTIDE SEQUENCE [LARGE SCALE GENOMIC DNA]</scope>
    <source>
        <strain evidence="2 3">YH5</strain>
    </source>
</reference>
<accession>A0A365P3S5</accession>
<dbReference type="Proteomes" id="UP000253319">
    <property type="component" value="Unassembled WGS sequence"/>
</dbReference>
<protein>
    <submittedName>
        <fullName evidence="2">Uncharacterized protein</fullName>
    </submittedName>
</protein>
<organism evidence="2 3">
    <name type="scientific">Flavobacterium tibetense</name>
    <dbReference type="NCBI Taxonomy" id="2233533"/>
    <lineage>
        <taxon>Bacteria</taxon>
        <taxon>Pseudomonadati</taxon>
        <taxon>Bacteroidota</taxon>
        <taxon>Flavobacteriia</taxon>
        <taxon>Flavobacteriales</taxon>
        <taxon>Flavobacteriaceae</taxon>
        <taxon>Flavobacterium</taxon>
    </lineage>
</organism>
<evidence type="ECO:0000256" key="1">
    <source>
        <dbReference type="SAM" id="MobiDB-lite"/>
    </source>
</evidence>
<comment type="caution">
    <text evidence="2">The sequence shown here is derived from an EMBL/GenBank/DDBJ whole genome shotgun (WGS) entry which is preliminary data.</text>
</comment>
<proteinExistence type="predicted"/>
<name>A0A365P3S5_9FLAO</name>
<evidence type="ECO:0000313" key="3">
    <source>
        <dbReference type="Proteomes" id="UP000253319"/>
    </source>
</evidence>
<keyword evidence="3" id="KW-1185">Reference proteome</keyword>
<dbReference type="AlphaFoldDB" id="A0A365P3S5"/>
<gene>
    <name evidence="2" type="ORF">DPN68_03350</name>
</gene>
<evidence type="ECO:0000313" key="2">
    <source>
        <dbReference type="EMBL" id="RBA29211.1"/>
    </source>
</evidence>
<dbReference type="RefSeq" id="WP_113988179.1">
    <property type="nucleotide sequence ID" value="NZ_QLST01000003.1"/>
</dbReference>